<gene>
    <name evidence="1" type="ordered locus">SL003B_2943</name>
</gene>
<keyword evidence="2" id="KW-1185">Reference proteome</keyword>
<dbReference type="STRING" id="991905.SL003B_2943"/>
<dbReference type="RefSeq" id="WP_013653679.1">
    <property type="nucleotide sequence ID" value="NC_015259.1"/>
</dbReference>
<evidence type="ECO:0000313" key="1">
    <source>
        <dbReference type="EMBL" id="ADZ71366.1"/>
    </source>
</evidence>
<name>F2IV35_POLGS</name>
<dbReference type="HOGENOM" id="CLU_1097469_0_0_5"/>
<reference evidence="1 2" key="1">
    <citation type="journal article" date="2011" name="J. Bacteriol.">
        <title>Complete genome sequence of Polymorphum gilvum SL003B-26A1T, a crude oil-degrading bacterium from oil-polluted saline soil.</title>
        <authorList>
            <person name="Li S.G."/>
            <person name="Tang Y.Q."/>
            <person name="Nie Y."/>
            <person name="Cai M."/>
            <person name="Wu X.L."/>
        </authorList>
    </citation>
    <scope>NUCLEOTIDE SEQUENCE [LARGE SCALE GENOMIC DNA]</scope>
    <source>
        <strain evidence="2">LMG 25793 / CGMCC 1.9160 / SL003B-26A1</strain>
    </source>
</reference>
<dbReference type="eggNOG" id="ENOG5032SY5">
    <property type="taxonomic scope" value="Bacteria"/>
</dbReference>
<organism evidence="1 2">
    <name type="scientific">Polymorphum gilvum (strain LMG 25793 / CGMCC 1.9160 / SL003B-26A1)</name>
    <dbReference type="NCBI Taxonomy" id="991905"/>
    <lineage>
        <taxon>Bacteria</taxon>
        <taxon>Pseudomonadati</taxon>
        <taxon>Pseudomonadota</taxon>
        <taxon>Alphaproteobacteria</taxon>
        <taxon>Rhodobacterales</taxon>
        <taxon>Paracoccaceae</taxon>
        <taxon>Polymorphum</taxon>
    </lineage>
</organism>
<dbReference type="PATRIC" id="fig|991905.3.peg.3023"/>
<sequence>MGAMTGFGRADAGRAACRPAAHLAPLLVVLALTGCSRPTGDFDRAAPSVMHDTVLPAAGDLAARYREEPVSTFNLTDDEKLLRDLGWGLIRPPWTKDWIGGTLVELTRTRILPEEQGRVPVVLYSIFLNSEKFRSSNARYDRIAADARGDAKLVMPFCEVARRVEQADEERLRALNARPLVTEEAFAGANARVWENRTYLRWVSQALRFRIKAYQTAVDQLEIETPSGNRVWDTNTAIKDMEKMVRLAEEDCVAENRYRTPDEVLKSRILTGWSREQPPLQK</sequence>
<proteinExistence type="predicted"/>
<evidence type="ECO:0000313" key="2">
    <source>
        <dbReference type="Proteomes" id="UP000008130"/>
    </source>
</evidence>
<dbReference type="AlphaFoldDB" id="F2IV35"/>
<accession>F2IV35</accession>
<dbReference type="EMBL" id="CP002568">
    <property type="protein sequence ID" value="ADZ71366.1"/>
    <property type="molecule type" value="Genomic_DNA"/>
</dbReference>
<dbReference type="KEGG" id="pgv:SL003B_2943"/>
<protein>
    <submittedName>
        <fullName evidence="1">Uncharacterized protein</fullName>
    </submittedName>
</protein>
<dbReference type="Proteomes" id="UP000008130">
    <property type="component" value="Chromosome"/>
</dbReference>